<name>A0A2Z6NM32_TRISU</name>
<protein>
    <recommendedName>
        <fullName evidence="2">Reverse transcriptase zinc-binding domain-containing protein</fullName>
    </recommendedName>
</protein>
<evidence type="ECO:0000313" key="4">
    <source>
        <dbReference type="Proteomes" id="UP000242715"/>
    </source>
</evidence>
<dbReference type="InterPro" id="IPR026960">
    <property type="entry name" value="RVT-Znf"/>
</dbReference>
<dbReference type="EMBL" id="DF973503">
    <property type="protein sequence ID" value="GAU32719.1"/>
    <property type="molecule type" value="Genomic_DNA"/>
</dbReference>
<feature type="domain" description="Reverse transcriptase zinc-binding" evidence="2">
    <location>
        <begin position="26"/>
        <end position="119"/>
    </location>
</feature>
<sequence length="141" mass="16622">MHLISNVNLLDRNDRWIWCLDREKGFLVKSVYYFLNKALLPQYEITPLEIFTFKNLWKSSVPSKVSWSGQLLLDKIPTRQNLYYRGVSWNTYVMCAMCGGEAEMSMHLFFHCHYAAAIWYVVARWLGVIMVLPSNMLMLMV</sequence>
<keyword evidence="4" id="KW-1185">Reference proteome</keyword>
<evidence type="ECO:0000313" key="3">
    <source>
        <dbReference type="EMBL" id="GAU32719.1"/>
    </source>
</evidence>
<evidence type="ECO:0000259" key="2">
    <source>
        <dbReference type="Pfam" id="PF13966"/>
    </source>
</evidence>
<dbReference type="Pfam" id="PF13966">
    <property type="entry name" value="zf-RVT"/>
    <property type="match status" value="1"/>
</dbReference>
<organism evidence="3 4">
    <name type="scientific">Trifolium subterraneum</name>
    <name type="common">Subterranean clover</name>
    <dbReference type="NCBI Taxonomy" id="3900"/>
    <lineage>
        <taxon>Eukaryota</taxon>
        <taxon>Viridiplantae</taxon>
        <taxon>Streptophyta</taxon>
        <taxon>Embryophyta</taxon>
        <taxon>Tracheophyta</taxon>
        <taxon>Spermatophyta</taxon>
        <taxon>Magnoliopsida</taxon>
        <taxon>eudicotyledons</taxon>
        <taxon>Gunneridae</taxon>
        <taxon>Pentapetalae</taxon>
        <taxon>rosids</taxon>
        <taxon>fabids</taxon>
        <taxon>Fabales</taxon>
        <taxon>Fabaceae</taxon>
        <taxon>Papilionoideae</taxon>
        <taxon>50 kb inversion clade</taxon>
        <taxon>NPAAA clade</taxon>
        <taxon>Hologalegina</taxon>
        <taxon>IRL clade</taxon>
        <taxon>Trifolieae</taxon>
        <taxon>Trifolium</taxon>
    </lineage>
</organism>
<dbReference type="Proteomes" id="UP000242715">
    <property type="component" value="Unassembled WGS sequence"/>
</dbReference>
<accession>A0A2Z6NM32</accession>
<keyword evidence="1" id="KW-0472">Membrane</keyword>
<evidence type="ECO:0000256" key="1">
    <source>
        <dbReference type="SAM" id="Phobius"/>
    </source>
</evidence>
<keyword evidence="1" id="KW-1133">Transmembrane helix</keyword>
<dbReference type="OrthoDB" id="696485at2759"/>
<dbReference type="AlphaFoldDB" id="A0A2Z6NM32"/>
<feature type="transmembrane region" description="Helical" evidence="1">
    <location>
        <begin position="114"/>
        <end position="132"/>
    </location>
</feature>
<reference evidence="4" key="1">
    <citation type="journal article" date="2017" name="Front. Plant Sci.">
        <title>Climate Clever Clovers: New Paradigm to Reduce the Environmental Footprint of Ruminants by Breeding Low Methanogenic Forages Utilizing Haplotype Variation.</title>
        <authorList>
            <person name="Kaur P."/>
            <person name="Appels R."/>
            <person name="Bayer P.E."/>
            <person name="Keeble-Gagnere G."/>
            <person name="Wang J."/>
            <person name="Hirakawa H."/>
            <person name="Shirasawa K."/>
            <person name="Vercoe P."/>
            <person name="Stefanova K."/>
            <person name="Durmic Z."/>
            <person name="Nichols P."/>
            <person name="Revell C."/>
            <person name="Isobe S.N."/>
            <person name="Edwards D."/>
            <person name="Erskine W."/>
        </authorList>
    </citation>
    <scope>NUCLEOTIDE SEQUENCE [LARGE SCALE GENOMIC DNA]</scope>
    <source>
        <strain evidence="4">cv. Daliak</strain>
    </source>
</reference>
<proteinExistence type="predicted"/>
<gene>
    <name evidence="3" type="ORF">TSUD_101400</name>
</gene>
<keyword evidence="1" id="KW-0812">Transmembrane</keyword>